<dbReference type="EMBL" id="RKHJ01000001">
    <property type="protein sequence ID" value="ROR65635.1"/>
    <property type="molecule type" value="Genomic_DNA"/>
</dbReference>
<dbReference type="OrthoDB" id="4948239at2"/>
<evidence type="ECO:0000313" key="2">
    <source>
        <dbReference type="Proteomes" id="UP000275456"/>
    </source>
</evidence>
<gene>
    <name evidence="1" type="ORF">EDD26_1004</name>
</gene>
<dbReference type="Proteomes" id="UP000275456">
    <property type="component" value="Unassembled WGS sequence"/>
</dbReference>
<reference evidence="1 2" key="1">
    <citation type="submission" date="2018-11" db="EMBL/GenBank/DDBJ databases">
        <title>Sequencing the genomes of 1000 actinobacteria strains.</title>
        <authorList>
            <person name="Klenk H.-P."/>
        </authorList>
    </citation>
    <scope>NUCLEOTIDE SEQUENCE [LARGE SCALE GENOMIC DNA]</scope>
    <source>
        <strain evidence="1 2">DSM 9580</strain>
    </source>
</reference>
<accession>A0A3N2ARU9</accession>
<dbReference type="AlphaFoldDB" id="A0A3N2ARU9"/>
<dbReference type="RefSeq" id="WP_123696703.1">
    <property type="nucleotide sequence ID" value="NZ_RKHJ01000001.1"/>
</dbReference>
<name>A0A3N2ARU9_9MICO</name>
<keyword evidence="2" id="KW-1185">Reference proteome</keyword>
<sequence>MKMEQPATVGLDIAGLMHATRAEARRVMEASKGDVVSDHEAILDRLQVAELITGDEARTLLELYRIGYEAGEGKGDVQRAFFESRGMYDRMAASGTASPVALIVASAGVGSFEVAPGDDGSTTVTIARVSYGSSLAGIGAGIGAIIGGPAGGALGGAIGGLLGGIVDEKKDKKKP</sequence>
<proteinExistence type="predicted"/>
<organism evidence="1 2">
    <name type="scientific">Agrococcus jenensis</name>
    <dbReference type="NCBI Taxonomy" id="46353"/>
    <lineage>
        <taxon>Bacteria</taxon>
        <taxon>Bacillati</taxon>
        <taxon>Actinomycetota</taxon>
        <taxon>Actinomycetes</taxon>
        <taxon>Micrococcales</taxon>
        <taxon>Microbacteriaceae</taxon>
        <taxon>Agrococcus</taxon>
    </lineage>
</organism>
<evidence type="ECO:0000313" key="1">
    <source>
        <dbReference type="EMBL" id="ROR65635.1"/>
    </source>
</evidence>
<comment type="caution">
    <text evidence="1">The sequence shown here is derived from an EMBL/GenBank/DDBJ whole genome shotgun (WGS) entry which is preliminary data.</text>
</comment>
<protein>
    <submittedName>
        <fullName evidence="1">Uncharacterized protein</fullName>
    </submittedName>
</protein>